<dbReference type="EMBL" id="CP144460">
    <property type="protein sequence ID" value="XBS38707.1"/>
    <property type="molecule type" value="Genomic_DNA"/>
</dbReference>
<reference evidence="1" key="1">
    <citation type="submission" date="2024-02" db="EMBL/GenBank/DDBJ databases">
        <title>Complete genome sequence of Xanthomonas sp. 10-10.</title>
        <authorList>
            <person name="Biessy A."/>
            <person name="Ciotola M."/>
            <person name="Cadieux M."/>
            <person name="Soufiane B."/>
            <person name="Laforest M."/>
            <person name="Filion M."/>
        </authorList>
    </citation>
    <scope>NUCLEOTIDE SEQUENCE</scope>
    <source>
        <strain evidence="1">10-10</strain>
    </source>
</reference>
<sequence length="52" mass="5917">MIRAQMAELAEGRAAVALSDAELRRVTDVLPVLIAFIDKHLVYRFANLQAWY</sequence>
<gene>
    <name evidence="1" type="ORF">VZ068_03995</name>
</gene>
<evidence type="ECO:0000313" key="1">
    <source>
        <dbReference type="EMBL" id="XBS38707.1"/>
    </source>
</evidence>
<dbReference type="RefSeq" id="WP_349656975.1">
    <property type="nucleotide sequence ID" value="NZ_CP144460.1"/>
</dbReference>
<organism evidence="1">
    <name type="scientific">Xanthomonas sp. 10-10</name>
    <dbReference type="NCBI Taxonomy" id="3115848"/>
    <lineage>
        <taxon>Bacteria</taxon>
        <taxon>Pseudomonadati</taxon>
        <taxon>Pseudomonadota</taxon>
        <taxon>Gammaproteobacteria</taxon>
        <taxon>Lysobacterales</taxon>
        <taxon>Lysobacteraceae</taxon>
        <taxon>Xanthomonas</taxon>
    </lineage>
</organism>
<accession>A0AAU7PAC8</accession>
<protein>
    <submittedName>
        <fullName evidence="1">Uncharacterized protein</fullName>
    </submittedName>
</protein>
<proteinExistence type="predicted"/>
<dbReference type="AlphaFoldDB" id="A0AAU7PAC8"/>
<name>A0AAU7PAC8_9XANT</name>